<proteinExistence type="inferred from homology"/>
<name>A0A9X0CFN4_9CNID</name>
<organism evidence="6 7">
    <name type="scientific">Desmophyllum pertusum</name>
    <dbReference type="NCBI Taxonomy" id="174260"/>
    <lineage>
        <taxon>Eukaryota</taxon>
        <taxon>Metazoa</taxon>
        <taxon>Cnidaria</taxon>
        <taxon>Anthozoa</taxon>
        <taxon>Hexacorallia</taxon>
        <taxon>Scleractinia</taxon>
        <taxon>Caryophylliina</taxon>
        <taxon>Caryophylliidae</taxon>
        <taxon>Desmophyllum</taxon>
    </lineage>
</organism>
<feature type="disulfide bond" evidence="5">
    <location>
        <begin position="9"/>
        <end position="40"/>
    </location>
</feature>
<evidence type="ECO:0000256" key="2">
    <source>
        <dbReference type="ARBA" id="ARBA00009858"/>
    </source>
</evidence>
<accession>A0A9X0CFN4</accession>
<evidence type="ECO:0000256" key="5">
    <source>
        <dbReference type="PIRSR" id="PIRSR627179-50"/>
    </source>
</evidence>
<dbReference type="PROSITE" id="PS51808">
    <property type="entry name" value="CHCH"/>
    <property type="match status" value="1"/>
</dbReference>
<evidence type="ECO:0000313" key="6">
    <source>
        <dbReference type="EMBL" id="KAJ7330652.1"/>
    </source>
</evidence>
<dbReference type="GO" id="GO:0005758">
    <property type="term" value="C:mitochondrial intermembrane space"/>
    <property type="evidence" value="ECO:0007669"/>
    <property type="project" value="TreeGrafter"/>
</dbReference>
<evidence type="ECO:0000256" key="1">
    <source>
        <dbReference type="ARBA" id="ARBA00004173"/>
    </source>
</evidence>
<feature type="disulfide bond" evidence="5">
    <location>
        <begin position="19"/>
        <end position="30"/>
    </location>
</feature>
<sequence>MSGSKRLPCQKEACAIQKCLQEYSYQEDRCQDVIEAMKKCCFRNSAINTDLCLGFKKEFEQWKVANSEK</sequence>
<dbReference type="PANTHER" id="PTHR15590:SF0">
    <property type="entry name" value="CX9C MOTIF-CONTAINING PROTEIN 4"/>
    <property type="match status" value="1"/>
</dbReference>
<reference evidence="6" key="1">
    <citation type="submission" date="2023-01" db="EMBL/GenBank/DDBJ databases">
        <title>Genome assembly of the deep-sea coral Lophelia pertusa.</title>
        <authorList>
            <person name="Herrera S."/>
            <person name="Cordes E."/>
        </authorList>
    </citation>
    <scope>NUCLEOTIDE SEQUENCE</scope>
    <source>
        <strain evidence="6">USNM1676648</strain>
        <tissue evidence="6">Polyp</tissue>
    </source>
</reference>
<gene>
    <name evidence="6" type="primary">CMC4</name>
    <name evidence="6" type="ORF">OS493_022267</name>
</gene>
<dbReference type="InterPro" id="IPR009069">
    <property type="entry name" value="Cys_alpha_HP_mot_SF"/>
</dbReference>
<dbReference type="SUPFAM" id="SSF47072">
    <property type="entry name" value="Cysteine alpha-hairpin motif"/>
    <property type="match status" value="1"/>
</dbReference>
<dbReference type="OrthoDB" id="13601at2759"/>
<evidence type="ECO:0000256" key="4">
    <source>
        <dbReference type="ARBA" id="ARBA00023157"/>
    </source>
</evidence>
<dbReference type="InterPro" id="IPR027179">
    <property type="entry name" value="CMC4"/>
</dbReference>
<keyword evidence="4 5" id="KW-1015">Disulfide bond</keyword>
<evidence type="ECO:0000313" key="7">
    <source>
        <dbReference type="Proteomes" id="UP001163046"/>
    </source>
</evidence>
<dbReference type="EMBL" id="MU827792">
    <property type="protein sequence ID" value="KAJ7330652.1"/>
    <property type="molecule type" value="Genomic_DNA"/>
</dbReference>
<dbReference type="PANTHER" id="PTHR15590">
    <property type="entry name" value="CX9C MOTIF-CONTAINING PROTEIN 4"/>
    <property type="match status" value="1"/>
</dbReference>
<evidence type="ECO:0000256" key="3">
    <source>
        <dbReference type="ARBA" id="ARBA00023128"/>
    </source>
</evidence>
<protein>
    <submittedName>
        <fullName evidence="6">Cx9C motif-containing protein 4, mitochondrial</fullName>
    </submittedName>
</protein>
<keyword evidence="3" id="KW-0496">Mitochondrion</keyword>
<comment type="similarity">
    <text evidence="2">Belongs to the CMC4 family.</text>
</comment>
<dbReference type="AlphaFoldDB" id="A0A9X0CFN4"/>
<dbReference type="Gene3D" id="1.10.287.1130">
    <property type="entry name" value="CytochromE C oxidase copper chaperone"/>
    <property type="match status" value="1"/>
</dbReference>
<feature type="disulfide bond" evidence="5">
    <location>
        <begin position="41"/>
        <end position="52"/>
    </location>
</feature>
<comment type="subcellular location">
    <subcellularLocation>
        <location evidence="1">Mitochondrion</location>
    </subcellularLocation>
</comment>
<dbReference type="Proteomes" id="UP001163046">
    <property type="component" value="Unassembled WGS sequence"/>
</dbReference>
<dbReference type="Pfam" id="PF08991">
    <property type="entry name" value="CMC4"/>
    <property type="match status" value="1"/>
</dbReference>
<comment type="caution">
    <text evidence="6">The sequence shown here is derived from an EMBL/GenBank/DDBJ whole genome shotgun (WGS) entry which is preliminary data.</text>
</comment>
<keyword evidence="7" id="KW-1185">Reference proteome</keyword>